<dbReference type="GO" id="GO:1990961">
    <property type="term" value="P:xenobiotic detoxification by transmembrane export across the plasma membrane"/>
    <property type="evidence" value="ECO:0007669"/>
    <property type="project" value="InterPro"/>
</dbReference>
<feature type="transmembrane region" description="Helical" evidence="6">
    <location>
        <begin position="186"/>
        <end position="205"/>
    </location>
</feature>
<dbReference type="CDD" id="cd13132">
    <property type="entry name" value="MATE_eukaryotic"/>
    <property type="match status" value="1"/>
</dbReference>
<evidence type="ECO:0000313" key="7">
    <source>
        <dbReference type="EMBL" id="KAK7269826.1"/>
    </source>
</evidence>
<evidence type="ECO:0000256" key="4">
    <source>
        <dbReference type="ARBA" id="ARBA00022989"/>
    </source>
</evidence>
<keyword evidence="5 6" id="KW-0472">Membrane</keyword>
<evidence type="ECO:0000256" key="6">
    <source>
        <dbReference type="RuleBase" id="RU004914"/>
    </source>
</evidence>
<feature type="transmembrane region" description="Helical" evidence="6">
    <location>
        <begin position="37"/>
        <end position="62"/>
    </location>
</feature>
<keyword evidence="4 6" id="KW-1133">Transmembrane helix</keyword>
<comment type="subcellular location">
    <subcellularLocation>
        <location evidence="1">Membrane</location>
        <topology evidence="1">Multi-pass membrane protein</topology>
    </subcellularLocation>
</comment>
<dbReference type="PANTHER" id="PTHR11206">
    <property type="entry name" value="MULTIDRUG RESISTANCE PROTEIN"/>
    <property type="match status" value="1"/>
</dbReference>
<gene>
    <name evidence="7" type="ORF">RIF29_22583</name>
</gene>
<feature type="transmembrane region" description="Helical" evidence="6">
    <location>
        <begin position="68"/>
        <end position="95"/>
    </location>
</feature>
<feature type="transmembrane region" description="Helical" evidence="6">
    <location>
        <begin position="378"/>
        <end position="399"/>
    </location>
</feature>
<feature type="transmembrane region" description="Helical" evidence="6">
    <location>
        <begin position="258"/>
        <end position="275"/>
    </location>
</feature>
<evidence type="ECO:0000313" key="8">
    <source>
        <dbReference type="Proteomes" id="UP001372338"/>
    </source>
</evidence>
<accession>A0AAN9F6K0</accession>
<feature type="transmembrane region" description="Helical" evidence="6">
    <location>
        <begin position="116"/>
        <end position="136"/>
    </location>
</feature>
<dbReference type="AlphaFoldDB" id="A0AAN9F6K0"/>
<dbReference type="GO" id="GO:0015297">
    <property type="term" value="F:antiporter activity"/>
    <property type="evidence" value="ECO:0007669"/>
    <property type="project" value="InterPro"/>
</dbReference>
<comment type="caution">
    <text evidence="7">The sequence shown here is derived from an EMBL/GenBank/DDBJ whole genome shotgun (WGS) entry which is preliminary data.</text>
</comment>
<evidence type="ECO:0000256" key="1">
    <source>
        <dbReference type="ARBA" id="ARBA00004141"/>
    </source>
</evidence>
<feature type="transmembrane region" description="Helical" evidence="6">
    <location>
        <begin position="156"/>
        <end position="174"/>
    </location>
</feature>
<dbReference type="NCBIfam" id="TIGR00797">
    <property type="entry name" value="matE"/>
    <property type="match status" value="1"/>
</dbReference>
<sequence length="486" mass="53223">MSLEESLIPKEAEQRIERYDEEQRVTWESYTGEMKRICVVAGPMVVVLSSQFLLQIVSTMMIGHLGELYLSSTALAISLAGVTGFSFLMGMASGLETICGQAFGAKQYNKIGTQTYAAIFSLILVSIVLSFLWINMETILVFIGQDPLIAREAGRFIIWLLPALFANAILQPLIKYFQMQSMLLPMFLSSCITIGVHIPLCWALVFKSGLNNIGGALAIGISNWANVIFLGLYMYYSSTCEKTRAPITLELFHGIGEFFRYAIPSAVMVCLEWWSYELLVLLSGLLPNPQLETSVLSVCLNTITTLYTIIFAFGAAASTRVSNELGAGNPHVARVAVLAALSLAVMETCVVSGTLFAFRRVYGYVFSNDKEVIDYVTLMAPLLCISIIMDGIQGVVTGIARGCGWQHLGVYVNLGAFYLCGIPVAAALAFWVHLGGKGLWIGIQVGAFVQNVVLCVITSRINWGQQAVKARNRLQDDESSTENRLV</sequence>
<organism evidence="7 8">
    <name type="scientific">Crotalaria pallida</name>
    <name type="common">Smooth rattlebox</name>
    <name type="synonym">Crotalaria striata</name>
    <dbReference type="NCBI Taxonomy" id="3830"/>
    <lineage>
        <taxon>Eukaryota</taxon>
        <taxon>Viridiplantae</taxon>
        <taxon>Streptophyta</taxon>
        <taxon>Embryophyta</taxon>
        <taxon>Tracheophyta</taxon>
        <taxon>Spermatophyta</taxon>
        <taxon>Magnoliopsida</taxon>
        <taxon>eudicotyledons</taxon>
        <taxon>Gunneridae</taxon>
        <taxon>Pentapetalae</taxon>
        <taxon>rosids</taxon>
        <taxon>fabids</taxon>
        <taxon>Fabales</taxon>
        <taxon>Fabaceae</taxon>
        <taxon>Papilionoideae</taxon>
        <taxon>50 kb inversion clade</taxon>
        <taxon>genistoids sensu lato</taxon>
        <taxon>core genistoids</taxon>
        <taxon>Crotalarieae</taxon>
        <taxon>Crotalaria</taxon>
    </lineage>
</organism>
<dbReference type="InterPro" id="IPR002528">
    <property type="entry name" value="MATE_fam"/>
</dbReference>
<keyword evidence="3 6" id="KW-0812">Transmembrane</keyword>
<proteinExistence type="inferred from homology"/>
<feature type="transmembrane region" description="Helical" evidence="6">
    <location>
        <begin position="335"/>
        <end position="358"/>
    </location>
</feature>
<dbReference type="Proteomes" id="UP001372338">
    <property type="component" value="Unassembled WGS sequence"/>
</dbReference>
<keyword evidence="8" id="KW-1185">Reference proteome</keyword>
<dbReference type="EMBL" id="JAYWIO010000004">
    <property type="protein sequence ID" value="KAK7269826.1"/>
    <property type="molecule type" value="Genomic_DNA"/>
</dbReference>
<feature type="transmembrane region" description="Helical" evidence="6">
    <location>
        <begin position="217"/>
        <end position="237"/>
    </location>
</feature>
<reference evidence="7 8" key="1">
    <citation type="submission" date="2024-01" db="EMBL/GenBank/DDBJ databases">
        <title>The genomes of 5 underutilized Papilionoideae crops provide insights into root nodulation and disease resistanc.</title>
        <authorList>
            <person name="Yuan L."/>
        </authorList>
    </citation>
    <scope>NUCLEOTIDE SEQUENCE [LARGE SCALE GENOMIC DNA]</scope>
    <source>
        <strain evidence="7">ZHUSHIDOU_FW_LH</strain>
        <tissue evidence="7">Leaf</tissue>
    </source>
</reference>
<dbReference type="GO" id="GO:0016020">
    <property type="term" value="C:membrane"/>
    <property type="evidence" value="ECO:0007669"/>
    <property type="project" value="UniProtKB-SubCell"/>
</dbReference>
<feature type="transmembrane region" description="Helical" evidence="6">
    <location>
        <begin position="295"/>
        <end position="314"/>
    </location>
</feature>
<comment type="similarity">
    <text evidence="2 6">Belongs to the multi antimicrobial extrusion (MATE) (TC 2.A.66.1) family.</text>
</comment>
<name>A0AAN9F6K0_CROPI</name>
<dbReference type="Pfam" id="PF01554">
    <property type="entry name" value="MatE"/>
    <property type="match status" value="2"/>
</dbReference>
<evidence type="ECO:0000256" key="5">
    <source>
        <dbReference type="ARBA" id="ARBA00023136"/>
    </source>
</evidence>
<evidence type="ECO:0000256" key="3">
    <source>
        <dbReference type="ARBA" id="ARBA00022692"/>
    </source>
</evidence>
<dbReference type="InterPro" id="IPR045069">
    <property type="entry name" value="MATE_euk"/>
</dbReference>
<feature type="transmembrane region" description="Helical" evidence="6">
    <location>
        <begin position="438"/>
        <end position="463"/>
    </location>
</feature>
<evidence type="ECO:0000256" key="2">
    <source>
        <dbReference type="ARBA" id="ARBA00010199"/>
    </source>
</evidence>
<dbReference type="GO" id="GO:0042910">
    <property type="term" value="F:xenobiotic transmembrane transporter activity"/>
    <property type="evidence" value="ECO:0007669"/>
    <property type="project" value="InterPro"/>
</dbReference>
<feature type="transmembrane region" description="Helical" evidence="6">
    <location>
        <begin position="411"/>
        <end position="432"/>
    </location>
</feature>
<protein>
    <recommendedName>
        <fullName evidence="6">Protein DETOXIFICATION</fullName>
    </recommendedName>
    <alternativeName>
        <fullName evidence="6">Multidrug and toxic compound extrusion protein</fullName>
    </alternativeName>
</protein>